<evidence type="ECO:0000256" key="1">
    <source>
        <dbReference type="SAM" id="MobiDB-lite"/>
    </source>
</evidence>
<dbReference type="Proteomes" id="UP001218629">
    <property type="component" value="Chromosome"/>
</dbReference>
<feature type="compositionally biased region" description="Basic and acidic residues" evidence="1">
    <location>
        <begin position="1"/>
        <end position="10"/>
    </location>
</feature>
<dbReference type="RefSeq" id="WP_275308941.1">
    <property type="nucleotide sequence ID" value="NZ_CP095749.1"/>
</dbReference>
<proteinExistence type="predicted"/>
<gene>
    <name evidence="2" type="ORF">MOV08_25440</name>
</gene>
<dbReference type="EMBL" id="CP095749">
    <property type="protein sequence ID" value="WEB42258.1"/>
    <property type="molecule type" value="Genomic_DNA"/>
</dbReference>
<name>A0ABY8ABU2_9ACTN</name>
<accession>A0ABY8ABU2</accession>
<reference evidence="2 3" key="1">
    <citation type="submission" date="2022-03" db="EMBL/GenBank/DDBJ databases">
        <title>Streptomyces yunnanensis P86,complete genome.</title>
        <authorList>
            <person name="Chen S."/>
            <person name="Zhang Q."/>
        </authorList>
    </citation>
    <scope>NUCLEOTIDE SEQUENCE [LARGE SCALE GENOMIC DNA]</scope>
    <source>
        <strain evidence="2 3">P86</strain>
    </source>
</reference>
<protein>
    <submittedName>
        <fullName evidence="2">Uncharacterized protein</fullName>
    </submittedName>
</protein>
<organism evidence="2 3">
    <name type="scientific">Streptomyces yunnanensis</name>
    <dbReference type="NCBI Taxonomy" id="156453"/>
    <lineage>
        <taxon>Bacteria</taxon>
        <taxon>Bacillati</taxon>
        <taxon>Actinomycetota</taxon>
        <taxon>Actinomycetes</taxon>
        <taxon>Kitasatosporales</taxon>
        <taxon>Streptomycetaceae</taxon>
        <taxon>Streptomyces</taxon>
    </lineage>
</organism>
<evidence type="ECO:0000313" key="2">
    <source>
        <dbReference type="EMBL" id="WEB42258.1"/>
    </source>
</evidence>
<keyword evidence="3" id="KW-1185">Reference proteome</keyword>
<feature type="region of interest" description="Disordered" evidence="1">
    <location>
        <begin position="1"/>
        <end position="21"/>
    </location>
</feature>
<sequence>MSDHQTDSHSSEAVPADPADAIRAEVQREYTAKLAMAELKAQAAESGIKLGDGFTDYLDTAKLLGKDGNPSTEAIGNALAPLAAAQGPKFPQLVGAGFHRSGDRVPARRVSLDVRKR</sequence>
<evidence type="ECO:0000313" key="3">
    <source>
        <dbReference type="Proteomes" id="UP001218629"/>
    </source>
</evidence>